<dbReference type="InterPro" id="IPR043502">
    <property type="entry name" value="DNA/RNA_pol_sf"/>
</dbReference>
<evidence type="ECO:0000313" key="1">
    <source>
        <dbReference type="EMBL" id="MBW0550375.1"/>
    </source>
</evidence>
<evidence type="ECO:0000313" key="2">
    <source>
        <dbReference type="Proteomes" id="UP000765509"/>
    </source>
</evidence>
<accession>A0A9Q3IV48</accession>
<dbReference type="InterPro" id="IPR043128">
    <property type="entry name" value="Rev_trsase/Diguanyl_cyclase"/>
</dbReference>
<proteinExistence type="predicted"/>
<name>A0A9Q3IV48_9BASI</name>
<sequence>MKISSKECHFGFEELKALGHVASGLSIGIDKYKVAAVLMEHMPHNKKEIWSFLGFSGYYTQHIKFIASIARPLENEWDKDTVFEVTVDRVEAFESLRQTLTTSPLLLLPEFKPPFEL</sequence>
<protein>
    <submittedName>
        <fullName evidence="1">Uncharacterized protein</fullName>
    </submittedName>
</protein>
<dbReference type="EMBL" id="AVOT02055938">
    <property type="protein sequence ID" value="MBW0550375.1"/>
    <property type="molecule type" value="Genomic_DNA"/>
</dbReference>
<dbReference type="PANTHER" id="PTHR37984:SF5">
    <property type="entry name" value="PROTEIN NYNRIN-LIKE"/>
    <property type="match status" value="1"/>
</dbReference>
<dbReference type="Proteomes" id="UP000765509">
    <property type="component" value="Unassembled WGS sequence"/>
</dbReference>
<dbReference type="Gene3D" id="3.30.70.270">
    <property type="match status" value="1"/>
</dbReference>
<dbReference type="InterPro" id="IPR050951">
    <property type="entry name" value="Retrovirus_Pol_polyprotein"/>
</dbReference>
<dbReference type="AlphaFoldDB" id="A0A9Q3IV48"/>
<comment type="caution">
    <text evidence="1">The sequence shown here is derived from an EMBL/GenBank/DDBJ whole genome shotgun (WGS) entry which is preliminary data.</text>
</comment>
<organism evidence="1 2">
    <name type="scientific">Austropuccinia psidii MF-1</name>
    <dbReference type="NCBI Taxonomy" id="1389203"/>
    <lineage>
        <taxon>Eukaryota</taxon>
        <taxon>Fungi</taxon>
        <taxon>Dikarya</taxon>
        <taxon>Basidiomycota</taxon>
        <taxon>Pucciniomycotina</taxon>
        <taxon>Pucciniomycetes</taxon>
        <taxon>Pucciniales</taxon>
        <taxon>Sphaerophragmiaceae</taxon>
        <taxon>Austropuccinia</taxon>
    </lineage>
</organism>
<reference evidence="1" key="1">
    <citation type="submission" date="2021-03" db="EMBL/GenBank/DDBJ databases">
        <title>Draft genome sequence of rust myrtle Austropuccinia psidii MF-1, a brazilian biotype.</title>
        <authorList>
            <person name="Quecine M.C."/>
            <person name="Pachon D.M.R."/>
            <person name="Bonatelli M.L."/>
            <person name="Correr F.H."/>
            <person name="Franceschini L.M."/>
            <person name="Leite T.F."/>
            <person name="Margarido G.R.A."/>
            <person name="Almeida C.A."/>
            <person name="Ferrarezi J.A."/>
            <person name="Labate C.A."/>
        </authorList>
    </citation>
    <scope>NUCLEOTIDE SEQUENCE</scope>
    <source>
        <strain evidence="1">MF-1</strain>
    </source>
</reference>
<dbReference type="SUPFAM" id="SSF56672">
    <property type="entry name" value="DNA/RNA polymerases"/>
    <property type="match status" value="1"/>
</dbReference>
<gene>
    <name evidence="1" type="ORF">O181_090090</name>
</gene>
<dbReference type="PANTHER" id="PTHR37984">
    <property type="entry name" value="PROTEIN CBG26694"/>
    <property type="match status" value="1"/>
</dbReference>
<keyword evidence="2" id="KW-1185">Reference proteome</keyword>